<protein>
    <submittedName>
        <fullName evidence="1">Uncharacterized protein</fullName>
    </submittedName>
</protein>
<dbReference type="STRING" id="520822.A0A195B7K9"/>
<evidence type="ECO:0000313" key="2">
    <source>
        <dbReference type="Proteomes" id="UP000078540"/>
    </source>
</evidence>
<reference evidence="1 2" key="1">
    <citation type="submission" date="2015-09" db="EMBL/GenBank/DDBJ databases">
        <title>Atta colombica WGS genome.</title>
        <authorList>
            <person name="Nygaard S."/>
            <person name="Hu H."/>
            <person name="Boomsma J."/>
            <person name="Zhang G."/>
        </authorList>
    </citation>
    <scope>NUCLEOTIDE SEQUENCE [LARGE SCALE GENOMIC DNA]</scope>
    <source>
        <strain evidence="1">Treedump-2</strain>
        <tissue evidence="1">Whole body</tissue>
    </source>
</reference>
<keyword evidence="2" id="KW-1185">Reference proteome</keyword>
<sequence>MPEFWLTSDDYVAARVTNTCVVMHIGNSTRDSRSRIRGIRCESPRNRCGRSTCIRGETDSFMENRIVYRSLKKYINSVCDPWMLNHPDRNISIYNIPTVAYPLAMTSATIQAGFKRIDIFYFNKEIFMNFASS</sequence>
<name>A0A195B7K9_9HYME</name>
<gene>
    <name evidence="1" type="ORF">ALC53_09326</name>
</gene>
<accession>A0A195B7K9</accession>
<dbReference type="AlphaFoldDB" id="A0A195B7K9"/>
<dbReference type="EMBL" id="KQ976574">
    <property type="protein sequence ID" value="KYM80232.1"/>
    <property type="molecule type" value="Genomic_DNA"/>
</dbReference>
<proteinExistence type="predicted"/>
<organism evidence="1 2">
    <name type="scientific">Atta colombica</name>
    <dbReference type="NCBI Taxonomy" id="520822"/>
    <lineage>
        <taxon>Eukaryota</taxon>
        <taxon>Metazoa</taxon>
        <taxon>Ecdysozoa</taxon>
        <taxon>Arthropoda</taxon>
        <taxon>Hexapoda</taxon>
        <taxon>Insecta</taxon>
        <taxon>Pterygota</taxon>
        <taxon>Neoptera</taxon>
        <taxon>Endopterygota</taxon>
        <taxon>Hymenoptera</taxon>
        <taxon>Apocrita</taxon>
        <taxon>Aculeata</taxon>
        <taxon>Formicoidea</taxon>
        <taxon>Formicidae</taxon>
        <taxon>Myrmicinae</taxon>
        <taxon>Atta</taxon>
    </lineage>
</organism>
<evidence type="ECO:0000313" key="1">
    <source>
        <dbReference type="EMBL" id="KYM80232.1"/>
    </source>
</evidence>
<dbReference type="Proteomes" id="UP000078540">
    <property type="component" value="Unassembled WGS sequence"/>
</dbReference>